<evidence type="ECO:0000313" key="1">
    <source>
        <dbReference type="EMBL" id="PKY44087.1"/>
    </source>
</evidence>
<sequence>MFRSKVLLPLMRYYQDRFKNFYATAIQQAWINCKKRSNHWHIKYDGTSSEKKAIHCDKDYYFINEKIIEFNVADRFHDLAEKKKLIAQQGYRLKNPSGWVDMTKWVQNPDYLNSKVSNSRSYLRDSHSMLRIHVSYNACPILLKYV</sequence>
<dbReference type="Proteomes" id="UP000234323">
    <property type="component" value="Unassembled WGS sequence"/>
</dbReference>
<accession>A0A2I1GBT8</accession>
<keyword evidence="2" id="KW-1185">Reference proteome</keyword>
<protein>
    <submittedName>
        <fullName evidence="1">Uncharacterized protein</fullName>
    </submittedName>
</protein>
<evidence type="ECO:0000313" key="2">
    <source>
        <dbReference type="Proteomes" id="UP000234323"/>
    </source>
</evidence>
<proteinExistence type="predicted"/>
<name>A0A2I1GBT8_9GLOM</name>
<gene>
    <name evidence="1" type="ORF">RhiirA4_458261</name>
</gene>
<dbReference type="AlphaFoldDB" id="A0A2I1GBT8"/>
<reference evidence="1 2" key="1">
    <citation type="submission" date="2015-10" db="EMBL/GenBank/DDBJ databases">
        <title>Genome analyses suggest a sexual origin of heterokaryosis in a supposedly ancient asexual fungus.</title>
        <authorList>
            <person name="Ropars J."/>
            <person name="Sedzielewska K."/>
            <person name="Noel J."/>
            <person name="Charron P."/>
            <person name="Farinelli L."/>
            <person name="Marton T."/>
            <person name="Kruger M."/>
            <person name="Pelin A."/>
            <person name="Brachmann A."/>
            <person name="Corradi N."/>
        </authorList>
    </citation>
    <scope>NUCLEOTIDE SEQUENCE [LARGE SCALE GENOMIC DNA]</scope>
    <source>
        <strain evidence="1 2">A4</strain>
    </source>
</reference>
<dbReference type="EMBL" id="LLXI01000298">
    <property type="protein sequence ID" value="PKY44087.1"/>
    <property type="molecule type" value="Genomic_DNA"/>
</dbReference>
<comment type="caution">
    <text evidence="1">The sequence shown here is derived from an EMBL/GenBank/DDBJ whole genome shotgun (WGS) entry which is preliminary data.</text>
</comment>
<organism evidence="1 2">
    <name type="scientific">Rhizophagus irregularis</name>
    <dbReference type="NCBI Taxonomy" id="588596"/>
    <lineage>
        <taxon>Eukaryota</taxon>
        <taxon>Fungi</taxon>
        <taxon>Fungi incertae sedis</taxon>
        <taxon>Mucoromycota</taxon>
        <taxon>Glomeromycotina</taxon>
        <taxon>Glomeromycetes</taxon>
        <taxon>Glomerales</taxon>
        <taxon>Glomeraceae</taxon>
        <taxon>Rhizophagus</taxon>
    </lineage>
</organism>